<dbReference type="EMBL" id="JAPFFF010000003">
    <property type="protein sequence ID" value="KAK8894095.1"/>
    <property type="molecule type" value="Genomic_DNA"/>
</dbReference>
<organism evidence="1 2">
    <name type="scientific">Tritrichomonas musculus</name>
    <dbReference type="NCBI Taxonomy" id="1915356"/>
    <lineage>
        <taxon>Eukaryota</taxon>
        <taxon>Metamonada</taxon>
        <taxon>Parabasalia</taxon>
        <taxon>Tritrichomonadida</taxon>
        <taxon>Tritrichomonadidae</taxon>
        <taxon>Tritrichomonas</taxon>
    </lineage>
</organism>
<protein>
    <submittedName>
        <fullName evidence="1">Uncharacterized protein</fullName>
    </submittedName>
</protein>
<name>A0ABR2KVU7_9EUKA</name>
<comment type="caution">
    <text evidence="1">The sequence shown here is derived from an EMBL/GenBank/DDBJ whole genome shotgun (WGS) entry which is preliminary data.</text>
</comment>
<gene>
    <name evidence="1" type="ORF">M9Y10_022527</name>
</gene>
<keyword evidence="2" id="KW-1185">Reference proteome</keyword>
<sequence>MWRRIVDHLEESRIYKRPDQMYLEFKHQDAKFSTRFLFFHPFKLRFETDYDGKGIKNVIHHPRFCPRSPFHFEIDTTRSFAVSMNFHVPNNLKYIGKYINEKISTSISLYCEEMKNFTGIIDFDYNQQFSLSFSANPNNIGMRYDGNHHGIEILYCFPEEQPSLSYRYNRSFHRTEITTQATFYGNVGTLLTTYYKKARFSSFFELNMWTLRSDTIFGFATPIFNGDSTISASYKYSTNSFIFELSLNKFDGNQKTGITAFLPIPLSIFSLKKSSNDGNQKKAAFLT</sequence>
<proteinExistence type="predicted"/>
<reference evidence="1 2" key="1">
    <citation type="submission" date="2024-04" db="EMBL/GenBank/DDBJ databases">
        <title>Tritrichomonas musculus Genome.</title>
        <authorList>
            <person name="Alves-Ferreira E."/>
            <person name="Grigg M."/>
            <person name="Lorenzi H."/>
            <person name="Galac M."/>
        </authorList>
    </citation>
    <scope>NUCLEOTIDE SEQUENCE [LARGE SCALE GENOMIC DNA]</scope>
    <source>
        <strain evidence="1 2">EAF2021</strain>
    </source>
</reference>
<evidence type="ECO:0000313" key="2">
    <source>
        <dbReference type="Proteomes" id="UP001470230"/>
    </source>
</evidence>
<dbReference type="Proteomes" id="UP001470230">
    <property type="component" value="Unassembled WGS sequence"/>
</dbReference>
<evidence type="ECO:0000313" key="1">
    <source>
        <dbReference type="EMBL" id="KAK8894095.1"/>
    </source>
</evidence>
<accession>A0ABR2KVU7</accession>